<sequence>MSKLVNAFLGTVGKKSSQVVEVPEVGKVGVFTSMTLQLRAEYFAERKDNDKIANALLLQKTVFDPETEELILKKLSLDDINNLPTYVTDPLVKVALQAIGVTPEMISQKATKETESQELKNSENDQN</sequence>
<dbReference type="EMBL" id="JAOCBE010000001">
    <property type="protein sequence ID" value="MDH0968225.1"/>
    <property type="molecule type" value="Genomic_DNA"/>
</dbReference>
<evidence type="ECO:0000313" key="2">
    <source>
        <dbReference type="EMBL" id="MDH0968225.1"/>
    </source>
</evidence>
<dbReference type="RefSeq" id="WP_279669648.1">
    <property type="nucleotide sequence ID" value="NZ_JAOCBE010000001.1"/>
</dbReference>
<comment type="caution">
    <text evidence="2">The sequence shown here is derived from an EMBL/GenBank/DDBJ whole genome shotgun (WGS) entry which is preliminary data.</text>
</comment>
<feature type="region of interest" description="Disordered" evidence="1">
    <location>
        <begin position="108"/>
        <end position="127"/>
    </location>
</feature>
<evidence type="ECO:0000313" key="3">
    <source>
        <dbReference type="Proteomes" id="UP001159915"/>
    </source>
</evidence>
<protein>
    <submittedName>
        <fullName evidence="2">Uncharacterized protein</fullName>
    </submittedName>
</protein>
<accession>A0AA42SN05</accession>
<dbReference type="AlphaFoldDB" id="A0AA42SN05"/>
<reference evidence="2" key="1">
    <citation type="submission" date="2022-09" db="EMBL/GenBank/DDBJ databases">
        <title>Intensive care unit water sources are persistently colonized with multi-drug resistant bacteria and are the site of extensive horizontal gene transfer of antibiotic resistance genes.</title>
        <authorList>
            <person name="Diorio-Toth L."/>
        </authorList>
    </citation>
    <scope>NUCLEOTIDE SEQUENCE</scope>
    <source>
        <strain evidence="2">GD03920</strain>
    </source>
</reference>
<organism evidence="2 3">
    <name type="scientific">Acinetobacter johnsonii</name>
    <dbReference type="NCBI Taxonomy" id="40214"/>
    <lineage>
        <taxon>Bacteria</taxon>
        <taxon>Pseudomonadati</taxon>
        <taxon>Pseudomonadota</taxon>
        <taxon>Gammaproteobacteria</taxon>
        <taxon>Moraxellales</taxon>
        <taxon>Moraxellaceae</taxon>
        <taxon>Acinetobacter</taxon>
    </lineage>
</organism>
<proteinExistence type="predicted"/>
<dbReference type="Proteomes" id="UP001159915">
    <property type="component" value="Unassembled WGS sequence"/>
</dbReference>
<evidence type="ECO:0000256" key="1">
    <source>
        <dbReference type="SAM" id="MobiDB-lite"/>
    </source>
</evidence>
<name>A0AA42SN05_ACIJO</name>
<feature type="compositionally biased region" description="Basic and acidic residues" evidence="1">
    <location>
        <begin position="110"/>
        <end position="127"/>
    </location>
</feature>
<gene>
    <name evidence="2" type="ORF">N5C10_02700</name>
</gene>